<organism evidence="1 2">
    <name type="scientific">Sulfobacillus acidophilus</name>
    <dbReference type="NCBI Taxonomy" id="53633"/>
    <lineage>
        <taxon>Bacteria</taxon>
        <taxon>Bacillati</taxon>
        <taxon>Bacillota</taxon>
        <taxon>Clostridia</taxon>
        <taxon>Eubacteriales</taxon>
        <taxon>Clostridiales Family XVII. Incertae Sedis</taxon>
        <taxon>Sulfobacillus</taxon>
    </lineage>
</organism>
<dbReference type="EMBL" id="PXYV01000010">
    <property type="protein sequence ID" value="PSR22956.1"/>
    <property type="molecule type" value="Genomic_DNA"/>
</dbReference>
<protein>
    <submittedName>
        <fullName evidence="1">Uncharacterized protein</fullName>
    </submittedName>
</protein>
<dbReference type="Proteomes" id="UP000241848">
    <property type="component" value="Unassembled WGS sequence"/>
</dbReference>
<name>A0A2T2WL71_9FIRM</name>
<sequence length="124" mass="14409">MKRLDHPYLYMQDLPTLETVLGPGRFAECLRCIDHTISIVMRDPLQEGTALTRPPLENYRKKKFHSTFSPPRHVHPDLRLVYRYDPREDVPFVLGVGLRHPRSADDVYVRLNVRAIEPSSLSES</sequence>
<comment type="caution">
    <text evidence="1">The sequence shown here is derived from an EMBL/GenBank/DDBJ whole genome shotgun (WGS) entry which is preliminary data.</text>
</comment>
<reference evidence="1 2" key="1">
    <citation type="journal article" date="2014" name="BMC Genomics">
        <title>Comparison of environmental and isolate Sulfobacillus genomes reveals diverse carbon, sulfur, nitrogen, and hydrogen metabolisms.</title>
        <authorList>
            <person name="Justice N.B."/>
            <person name="Norman A."/>
            <person name="Brown C.T."/>
            <person name="Singh A."/>
            <person name="Thomas B.C."/>
            <person name="Banfield J.F."/>
        </authorList>
    </citation>
    <scope>NUCLEOTIDE SEQUENCE [LARGE SCALE GENOMIC DNA]</scope>
    <source>
        <strain evidence="1">AMDSBA3</strain>
    </source>
</reference>
<dbReference type="AlphaFoldDB" id="A0A2T2WL71"/>
<proteinExistence type="predicted"/>
<gene>
    <name evidence="1" type="ORF">C7B45_04870</name>
</gene>
<accession>A0A2T2WL71</accession>
<evidence type="ECO:0000313" key="2">
    <source>
        <dbReference type="Proteomes" id="UP000241848"/>
    </source>
</evidence>
<evidence type="ECO:0000313" key="1">
    <source>
        <dbReference type="EMBL" id="PSR22956.1"/>
    </source>
</evidence>